<keyword evidence="1" id="KW-0812">Transmembrane</keyword>
<dbReference type="EMBL" id="NHMP01000004">
    <property type="protein sequence ID" value="OXE47710.1"/>
    <property type="molecule type" value="Genomic_DNA"/>
</dbReference>
<keyword evidence="1" id="KW-0472">Membrane</keyword>
<name>A0A227KK41_9BURK</name>
<organism evidence="3 4">
    <name type="scientific">Turicimonas muris</name>
    <dbReference type="NCBI Taxonomy" id="1796652"/>
    <lineage>
        <taxon>Bacteria</taxon>
        <taxon>Pseudomonadati</taxon>
        <taxon>Pseudomonadota</taxon>
        <taxon>Betaproteobacteria</taxon>
        <taxon>Burkholderiales</taxon>
        <taxon>Sutterellaceae</taxon>
        <taxon>Turicimonas</taxon>
    </lineage>
</organism>
<keyword evidence="4" id="KW-1185">Reference proteome</keyword>
<dbReference type="RefSeq" id="WP_066595205.1">
    <property type="nucleotide sequence ID" value="NZ_CAJTBZ010000002.1"/>
</dbReference>
<gene>
    <name evidence="3" type="ORF">ADH67_07985</name>
</gene>
<accession>A0A227KK41</accession>
<protein>
    <recommendedName>
        <fullName evidence="5">Cobalamin biosynthesis protein CbiL</fullName>
    </recommendedName>
</protein>
<evidence type="ECO:0000313" key="3">
    <source>
        <dbReference type="EMBL" id="OXE47710.1"/>
    </source>
</evidence>
<dbReference type="AlphaFoldDB" id="A0A227KK41"/>
<proteinExistence type="predicted"/>
<feature type="chain" id="PRO_5011317143" description="Cobalamin biosynthesis protein CbiL" evidence="2">
    <location>
        <begin position="27"/>
        <end position="210"/>
    </location>
</feature>
<comment type="caution">
    <text evidence="3">The sequence shown here is derived from an EMBL/GenBank/DDBJ whole genome shotgun (WGS) entry which is preliminary data.</text>
</comment>
<keyword evidence="2" id="KW-0732">Signal</keyword>
<dbReference type="Proteomes" id="UP000214610">
    <property type="component" value="Unassembled WGS sequence"/>
</dbReference>
<evidence type="ECO:0000256" key="2">
    <source>
        <dbReference type="SAM" id="SignalP"/>
    </source>
</evidence>
<keyword evidence="1" id="KW-1133">Transmembrane helix</keyword>
<dbReference type="GeneID" id="78362740"/>
<evidence type="ECO:0000256" key="1">
    <source>
        <dbReference type="SAM" id="Phobius"/>
    </source>
</evidence>
<reference evidence="4" key="1">
    <citation type="submission" date="2017-05" db="EMBL/GenBank/DDBJ databases">
        <title>Improved OligoMM genomes.</title>
        <authorList>
            <person name="Garzetti D."/>
        </authorList>
    </citation>
    <scope>NUCLEOTIDE SEQUENCE [LARGE SCALE GENOMIC DNA]</scope>
    <source>
        <strain evidence="4">YL45</strain>
    </source>
</reference>
<sequence length="210" mass="22462">MQKQAKVILSLLVPLLSVSTGSTAFAHRLNVFAYPSGSEICVEASFAGGNPAKNADIKIVDEQGKVVLTSKTSKDGKNCAAVPTDFKPVSLTVVVNAGEGHRNQWTIEKSEFDGISTPIPPNSPSPAAIVPQAESKLPKSGVKLFSQQEMDEAIRAAKRDIEVTVIAPLRKQLAEAQLPKTTFKDIIGGIGWLVGIAGLIAWFTSRRKQK</sequence>
<feature type="transmembrane region" description="Helical" evidence="1">
    <location>
        <begin position="186"/>
        <end position="204"/>
    </location>
</feature>
<evidence type="ECO:0008006" key="5">
    <source>
        <dbReference type="Google" id="ProtNLM"/>
    </source>
</evidence>
<evidence type="ECO:0000313" key="4">
    <source>
        <dbReference type="Proteomes" id="UP000214610"/>
    </source>
</evidence>
<feature type="signal peptide" evidence="2">
    <location>
        <begin position="1"/>
        <end position="26"/>
    </location>
</feature>